<feature type="region of interest" description="Disordered" evidence="11">
    <location>
        <begin position="630"/>
        <end position="655"/>
    </location>
</feature>
<keyword evidence="7" id="KW-0067">ATP-binding</keyword>
<dbReference type="RefSeq" id="XP_040654175.1">
    <property type="nucleotide sequence ID" value="XM_040804071.1"/>
</dbReference>
<dbReference type="PROSITE" id="PS00211">
    <property type="entry name" value="ABC_TRANSPORTER_1"/>
    <property type="match status" value="2"/>
</dbReference>
<feature type="transmembrane region" description="Helical" evidence="12">
    <location>
        <begin position="1049"/>
        <end position="1066"/>
    </location>
</feature>
<dbReference type="InterPro" id="IPR044726">
    <property type="entry name" value="ABCC_6TM_D2"/>
</dbReference>
<dbReference type="SUPFAM" id="SSF90123">
    <property type="entry name" value="ABC transporter transmembrane region"/>
    <property type="match status" value="2"/>
</dbReference>
<keyword evidence="9 12" id="KW-0472">Membrane</keyword>
<keyword evidence="3" id="KW-0813">Transport</keyword>
<dbReference type="Proteomes" id="UP000076580">
    <property type="component" value="Chromosome 03"/>
</dbReference>
<dbReference type="Pfam" id="PF00005">
    <property type="entry name" value="ABC_tran"/>
    <property type="match status" value="2"/>
</dbReference>
<protein>
    <submittedName>
        <fullName evidence="15">ABC transporter</fullName>
    </submittedName>
</protein>
<feature type="domain" description="ABC transmembrane type-1" evidence="14">
    <location>
        <begin position="928"/>
        <end position="1212"/>
    </location>
</feature>
<feature type="transmembrane region" description="Helical" evidence="12">
    <location>
        <begin position="1156"/>
        <end position="1179"/>
    </location>
</feature>
<dbReference type="EMBL" id="LAYC01000003">
    <property type="protein sequence ID" value="KYK54823.1"/>
    <property type="molecule type" value="Genomic_DNA"/>
</dbReference>
<dbReference type="FunFam" id="1.20.1560.10:FF:000066">
    <property type="entry name" value="ABC multidrug transporter (Eurofung)"/>
    <property type="match status" value="1"/>
</dbReference>
<comment type="subcellular location">
    <subcellularLocation>
        <location evidence="1">Cell membrane</location>
        <topology evidence="1">Multi-pass membrane protein</topology>
    </subcellularLocation>
</comment>
<keyword evidence="6" id="KW-0547">Nucleotide-binding</keyword>
<dbReference type="InterPro" id="IPR003439">
    <property type="entry name" value="ABC_transporter-like_ATP-bd"/>
</dbReference>
<dbReference type="SMART" id="SM00382">
    <property type="entry name" value="AAA"/>
    <property type="match status" value="2"/>
</dbReference>
<dbReference type="InterPro" id="IPR017871">
    <property type="entry name" value="ABC_transporter-like_CS"/>
</dbReference>
<dbReference type="PANTHER" id="PTHR24223:SF399">
    <property type="entry name" value="ABC TRANSPORTER ATNG"/>
    <property type="match status" value="1"/>
</dbReference>
<dbReference type="PROSITE" id="PS50893">
    <property type="entry name" value="ABC_TRANSPORTER_2"/>
    <property type="match status" value="2"/>
</dbReference>
<evidence type="ECO:0000256" key="8">
    <source>
        <dbReference type="ARBA" id="ARBA00022989"/>
    </source>
</evidence>
<evidence type="ECO:0000256" key="12">
    <source>
        <dbReference type="SAM" id="Phobius"/>
    </source>
</evidence>
<dbReference type="InterPro" id="IPR036640">
    <property type="entry name" value="ABC1_TM_sf"/>
</dbReference>
<dbReference type="InterPro" id="IPR027417">
    <property type="entry name" value="P-loop_NTPase"/>
</dbReference>
<evidence type="ECO:0000313" key="15">
    <source>
        <dbReference type="EMBL" id="KYK54823.1"/>
    </source>
</evidence>
<feature type="transmembrane region" description="Helical" evidence="12">
    <location>
        <begin position="403"/>
        <end position="431"/>
    </location>
</feature>
<evidence type="ECO:0000256" key="10">
    <source>
        <dbReference type="ARBA" id="ARBA00023180"/>
    </source>
</evidence>
<dbReference type="PROSITE" id="PS50929">
    <property type="entry name" value="ABC_TM1F"/>
    <property type="match status" value="2"/>
</dbReference>
<proteinExistence type="inferred from homology"/>
<dbReference type="GO" id="GO:0016887">
    <property type="term" value="F:ATP hydrolysis activity"/>
    <property type="evidence" value="ECO:0007669"/>
    <property type="project" value="InterPro"/>
</dbReference>
<evidence type="ECO:0000259" key="14">
    <source>
        <dbReference type="PROSITE" id="PS50929"/>
    </source>
</evidence>
<feature type="transmembrane region" description="Helical" evidence="12">
    <location>
        <begin position="500"/>
        <end position="521"/>
    </location>
</feature>
<evidence type="ECO:0000256" key="9">
    <source>
        <dbReference type="ARBA" id="ARBA00023136"/>
    </source>
</evidence>
<evidence type="ECO:0000256" key="6">
    <source>
        <dbReference type="ARBA" id="ARBA00022741"/>
    </source>
</evidence>
<dbReference type="InParanoid" id="A0A151GCM3"/>
<keyword evidence="4" id="KW-1003">Cell membrane</keyword>
<keyword evidence="16" id="KW-1185">Reference proteome</keyword>
<evidence type="ECO:0000256" key="5">
    <source>
        <dbReference type="ARBA" id="ARBA00022692"/>
    </source>
</evidence>
<name>A0A151GCM3_DRECN</name>
<evidence type="ECO:0000256" key="1">
    <source>
        <dbReference type="ARBA" id="ARBA00004651"/>
    </source>
</evidence>
<feature type="domain" description="ABC transporter" evidence="13">
    <location>
        <begin position="646"/>
        <end position="876"/>
    </location>
</feature>
<dbReference type="Pfam" id="PF00664">
    <property type="entry name" value="ABC_membrane"/>
    <property type="match status" value="1"/>
</dbReference>
<comment type="caution">
    <text evidence="15">The sequence shown here is derived from an EMBL/GenBank/DDBJ whole genome shotgun (WGS) entry which is preliminary data.</text>
</comment>
<evidence type="ECO:0000313" key="16">
    <source>
        <dbReference type="Proteomes" id="UP000076580"/>
    </source>
</evidence>
<dbReference type="InterPro" id="IPR003593">
    <property type="entry name" value="AAA+_ATPase"/>
</dbReference>
<accession>A0A151GCM3</accession>
<dbReference type="InterPro" id="IPR044746">
    <property type="entry name" value="ABCC_6TM_D1"/>
</dbReference>
<dbReference type="FunFam" id="3.40.50.300:FF:002145">
    <property type="entry name" value="ABC transporter (MsbA subfamily)"/>
    <property type="match status" value="1"/>
</dbReference>
<dbReference type="CDD" id="cd18579">
    <property type="entry name" value="ABC_6TM_ABCC_D1"/>
    <property type="match status" value="1"/>
</dbReference>
<dbReference type="SUPFAM" id="SSF52540">
    <property type="entry name" value="P-loop containing nucleoside triphosphate hydrolases"/>
    <property type="match status" value="2"/>
</dbReference>
<dbReference type="Gene3D" id="3.40.50.300">
    <property type="entry name" value="P-loop containing nucleotide triphosphate hydrolases"/>
    <property type="match status" value="2"/>
</dbReference>
<dbReference type="GO" id="GO:0005886">
    <property type="term" value="C:plasma membrane"/>
    <property type="evidence" value="ECO:0007669"/>
    <property type="project" value="UniProtKB-SubCell"/>
</dbReference>
<reference evidence="15 16" key="1">
    <citation type="journal article" date="2016" name="Sci. Rep.">
        <title>Insights into Adaptations to a Near-Obligate Nematode Endoparasitic Lifestyle from the Finished Genome of Drechmeria coniospora.</title>
        <authorList>
            <person name="Zhang L."/>
            <person name="Zhou Z."/>
            <person name="Guo Q."/>
            <person name="Fokkens L."/>
            <person name="Miskei M."/>
            <person name="Pocsi I."/>
            <person name="Zhang W."/>
            <person name="Chen M."/>
            <person name="Wang L."/>
            <person name="Sun Y."/>
            <person name="Donzelli B.G."/>
            <person name="Gibson D.M."/>
            <person name="Nelson D.R."/>
            <person name="Luo J.G."/>
            <person name="Rep M."/>
            <person name="Liu H."/>
            <person name="Yang S."/>
            <person name="Wang J."/>
            <person name="Krasnoff S.B."/>
            <person name="Xu Y."/>
            <person name="Molnar I."/>
            <person name="Lin M."/>
        </authorList>
    </citation>
    <scope>NUCLEOTIDE SEQUENCE [LARGE SCALE GENOMIC DNA]</scope>
    <source>
        <strain evidence="15 16">ARSEF 6962</strain>
    </source>
</reference>
<keyword evidence="8 12" id="KW-1133">Transmembrane helix</keyword>
<feature type="transmembrane region" description="Helical" evidence="12">
    <location>
        <begin position="963"/>
        <end position="984"/>
    </location>
</feature>
<dbReference type="InterPro" id="IPR050173">
    <property type="entry name" value="ABC_transporter_C-like"/>
</dbReference>
<dbReference type="STRING" id="98403.A0A151GCM3"/>
<feature type="compositionally biased region" description="Acidic residues" evidence="11">
    <location>
        <begin position="637"/>
        <end position="655"/>
    </location>
</feature>
<keyword evidence="5 12" id="KW-0812">Transmembrane</keyword>
<evidence type="ECO:0000259" key="13">
    <source>
        <dbReference type="PROSITE" id="PS50893"/>
    </source>
</evidence>
<dbReference type="GO" id="GO:0140359">
    <property type="term" value="F:ABC-type transporter activity"/>
    <property type="evidence" value="ECO:0007669"/>
    <property type="project" value="InterPro"/>
</dbReference>
<keyword evidence="10" id="KW-0325">Glycoprotein</keyword>
<dbReference type="CDD" id="cd03244">
    <property type="entry name" value="ABCC_MRP_domain2"/>
    <property type="match status" value="1"/>
</dbReference>
<evidence type="ECO:0000256" key="2">
    <source>
        <dbReference type="ARBA" id="ARBA00009726"/>
    </source>
</evidence>
<dbReference type="CDD" id="cd18580">
    <property type="entry name" value="ABC_6TM_ABCC_D2"/>
    <property type="match status" value="1"/>
</dbReference>
<dbReference type="InterPro" id="IPR011527">
    <property type="entry name" value="ABC1_TM_dom"/>
</dbReference>
<feature type="transmembrane region" description="Helical" evidence="12">
    <location>
        <begin position="922"/>
        <end position="943"/>
    </location>
</feature>
<dbReference type="Gene3D" id="1.20.1560.10">
    <property type="entry name" value="ABC transporter type 1, transmembrane domain"/>
    <property type="match status" value="2"/>
</dbReference>
<evidence type="ECO:0000256" key="11">
    <source>
        <dbReference type="SAM" id="MobiDB-lite"/>
    </source>
</evidence>
<evidence type="ECO:0000256" key="7">
    <source>
        <dbReference type="ARBA" id="ARBA00022840"/>
    </source>
</evidence>
<feature type="domain" description="ABC transporter" evidence="13">
    <location>
        <begin position="1250"/>
        <end position="1466"/>
    </location>
</feature>
<organism evidence="15 16">
    <name type="scientific">Drechmeria coniospora</name>
    <name type="common">Nematophagous fungus</name>
    <name type="synonym">Meria coniospora</name>
    <dbReference type="NCBI Taxonomy" id="98403"/>
    <lineage>
        <taxon>Eukaryota</taxon>
        <taxon>Fungi</taxon>
        <taxon>Dikarya</taxon>
        <taxon>Ascomycota</taxon>
        <taxon>Pezizomycotina</taxon>
        <taxon>Sordariomycetes</taxon>
        <taxon>Hypocreomycetidae</taxon>
        <taxon>Hypocreales</taxon>
        <taxon>Ophiocordycipitaceae</taxon>
        <taxon>Drechmeria</taxon>
    </lineage>
</organism>
<evidence type="ECO:0000256" key="3">
    <source>
        <dbReference type="ARBA" id="ARBA00022448"/>
    </source>
</evidence>
<comment type="similarity">
    <text evidence="2">Belongs to the ABC transporter superfamily. ABCC family. Conjugate transporter (TC 3.A.1.208) subfamily.</text>
</comment>
<dbReference type="GeneID" id="63719427"/>
<evidence type="ECO:0000256" key="4">
    <source>
        <dbReference type="ARBA" id="ARBA00022475"/>
    </source>
</evidence>
<feature type="domain" description="ABC transmembrane type-1" evidence="14">
    <location>
        <begin position="264"/>
        <end position="560"/>
    </location>
</feature>
<gene>
    <name evidence="15" type="ORF">DCS_06784</name>
</gene>
<sequence length="1480" mass="162469">MQAVLGLVTVGGTLRYYAAKPTEIVAYLENGIVDVAALAVAVLWCIFRHFALRNEPSKVRPSWHLALKMLTAMAFWIDLELPNSPLAIIRTVARVVGFAVLWYTSYREHTRSVRPSTVLCIYLATSMLLDLSCIRDVLLFFGNQTLTNLVRASFVLKIVLFITEVAEKRAYLRDQWKSESPEATGGIFNRSLYLWLNGLLMNGYRSLLTVDTITPIDAELLSASTPSSLIDRWDQADKSGGNALFWTFCAHYKWSFLAGVVPRLLNTALSLAQPFLIKSVLEFVAQTEQPGSSYTAYKLIGGYMIVYTGLSVRHHASNDAPLPEVKADVHSQMTYAIYEQKNYRMLAMFRGSLISMIYGKTLKLASSDIDDAEAITLMSADIDRIESFTIAHEMYASVIEASVALWLLFKLLGVAMMAPVVWVVACFFIGLPLATAAGNAQIPWLEAIEDRLAATSKLLSMAKPIRMTGLSDIMAAKVQFLRQQEVQASRSHRVLGIYMAMWHFVASGMASVWGFGAYILLAKGGSDTLTEGVAFAALSLFEILEQPLSSVVDGFELVQTVLNSFSRIQEYLLSDEQEDYRADLSSDTRITDQDSVEPVESDLTTLYSRDGLSSDTFAAAFNVSAGYRKKNEKAQDENSDSDSLDIMSDSETDADDDIKDKDRLVFEGLNFEFPRGKTTIVYGAVGAGKSTLLKLLLGEVPVVSGSVSTNFSRAAYCPQTPWISWGTVQSNIIGMALLEKQWYDTVIEACGLAADFMELPNGDHTPTGTRGSRLSGGQQKRVSLARALYSRSRTMILDDILSGLDRKTERSVLEAVFGPNGVLKKLGSTVVLASSSAKHLGLADYIVVLDEKGKISRRGSPESMSDIVEFIQDSEIETGPGEGLPANLSETPLPELELLEGEMNAGRGAGDTQVYLYYAKIAGWWSTVAFVVGCAAIVFGVTFPSVWLQWWTSANERHPNENIGYWLGVYGALVGVAVLGCAMADSVLNLAVLPAAAQKFHDVLLTTTMRASTSFLTSTDAGNTLNRLSQRLRFSQDLELIDSDLPMSLDSLVFHFLSAVASIVLVCTGSLYILAAIPVCICTLGIIQAYYLRTSRQMRLLDIEAKAPLFSQFLETIQGAASIRAYGWTQDYIDRNVTALNDSQRPYYLMCCIQRWLTVVLDLFNAGLAVLLVALATTVRNGSTGVLGVALFNILTLSSAFQTLIQEWTRVEIALGAIARVKAYVKSVKDENLPGEDGDLPDFWPSEGQIVLKNISASYNSTSEPVLKDIDLNIRAGEKVAICGRTGSGKSSLISTILRMLDLDSGTIIIDGVDISREVFFPLTTVRENLDPHETAKDEKLIEALRSVRLWDVFASRGGLDGDLSEDTLSHGEKQLFCLARALVQPAKVVIVDEAISSVDADADELIQQVLREKLQNRTVLAIAHKLDSVMDYDRAVLLERGRIVESGNPRELMELPTSMFRALYDSMSHSSYASSSSDA</sequence>
<dbReference type="PANTHER" id="PTHR24223">
    <property type="entry name" value="ATP-BINDING CASSETTE SUB-FAMILY C"/>
    <property type="match status" value="1"/>
</dbReference>
<dbReference type="GO" id="GO:0005524">
    <property type="term" value="F:ATP binding"/>
    <property type="evidence" value="ECO:0007669"/>
    <property type="project" value="UniProtKB-KW"/>
</dbReference>